<evidence type="ECO:0000313" key="3">
    <source>
        <dbReference type="Proteomes" id="UP000478064"/>
    </source>
</evidence>
<dbReference type="RefSeq" id="WP_153374837.1">
    <property type="nucleotide sequence ID" value="NZ_WIVU01000052.1"/>
</dbReference>
<name>A0A6L5I053_9PSED</name>
<dbReference type="Pfam" id="PF01553">
    <property type="entry name" value="Acyltransferase"/>
    <property type="match status" value="1"/>
</dbReference>
<dbReference type="InterPro" id="IPR002123">
    <property type="entry name" value="Plipid/glycerol_acylTrfase"/>
</dbReference>
<keyword evidence="2" id="KW-0012">Acyltransferase</keyword>
<sequence length="295" mass="33921">MRRLLTGCLVTLLLLCNTLVLFGPLMLFALLKLISPGRLRDYNSWAVMWIAETWSEIDKRIFALCLPTRWDIRGADNLSRTTSYLVISNHQSWVDIPALMQGLNRRTPFFKFFLKKELIWVPFLGLAWWALDYPFMKRYSKAFLAKHPELKGQDLKITQAACELFKRQPVTVVNYLEGTRFTPAKRAQQQSPYTYLLKPKAGGVAFVLAAMGPQLDAVLDVTVVYPQAKIPGFWALISGQVPKVIVDIQTRELDPALCQGDYENDPVFREQIQSWVNQLWIKKDQRISTLRAKRG</sequence>
<dbReference type="SMART" id="SM00563">
    <property type="entry name" value="PlsC"/>
    <property type="match status" value="1"/>
</dbReference>
<proteinExistence type="predicted"/>
<dbReference type="NCBIfam" id="NF010621">
    <property type="entry name" value="PRK14014.1"/>
    <property type="match status" value="1"/>
</dbReference>
<protein>
    <submittedName>
        <fullName evidence="2">Acyltransferase</fullName>
    </submittedName>
</protein>
<keyword evidence="2" id="KW-0808">Transferase</keyword>
<dbReference type="SUPFAM" id="SSF69593">
    <property type="entry name" value="Glycerol-3-phosphate (1)-acyltransferase"/>
    <property type="match status" value="1"/>
</dbReference>
<dbReference type="Proteomes" id="UP000478064">
    <property type="component" value="Unassembled WGS sequence"/>
</dbReference>
<dbReference type="CDD" id="cd07990">
    <property type="entry name" value="LPLAT_LCLAT1-like"/>
    <property type="match status" value="1"/>
</dbReference>
<dbReference type="PANTHER" id="PTHR10983">
    <property type="entry name" value="1-ACYLGLYCEROL-3-PHOSPHATE ACYLTRANSFERASE-RELATED"/>
    <property type="match status" value="1"/>
</dbReference>
<dbReference type="EMBL" id="WIVU01000052">
    <property type="protein sequence ID" value="MQU08041.1"/>
    <property type="molecule type" value="Genomic_DNA"/>
</dbReference>
<gene>
    <name evidence="2" type="ORF">GHO27_20405</name>
</gene>
<dbReference type="AlphaFoldDB" id="A0A6L5I053"/>
<comment type="caution">
    <text evidence="2">The sequence shown here is derived from an EMBL/GenBank/DDBJ whole genome shotgun (WGS) entry which is preliminary data.</text>
</comment>
<accession>A0A6L5I053</accession>
<feature type="domain" description="Phospholipid/glycerol acyltransferase" evidence="1">
    <location>
        <begin position="84"/>
        <end position="226"/>
    </location>
</feature>
<evidence type="ECO:0000313" key="2">
    <source>
        <dbReference type="EMBL" id="MQU08041.1"/>
    </source>
</evidence>
<reference evidence="2 3" key="1">
    <citation type="submission" date="2019-10" db="EMBL/GenBank/DDBJ databases">
        <title>Evaluation of single-gene subtyping targets for Pseudomonas.</title>
        <authorList>
            <person name="Reichler S.J."/>
            <person name="Orsi R.H."/>
            <person name="Wiedmann M."/>
            <person name="Martin N.H."/>
            <person name="Murphy S.I."/>
        </authorList>
    </citation>
    <scope>NUCLEOTIDE SEQUENCE [LARGE SCALE GENOMIC DNA]</scope>
    <source>
        <strain evidence="2 3">FSL R10-1637</strain>
    </source>
</reference>
<organism evidence="2 3">
    <name type="scientific">Pseudomonas helleri</name>
    <dbReference type="NCBI Taxonomy" id="1608996"/>
    <lineage>
        <taxon>Bacteria</taxon>
        <taxon>Pseudomonadati</taxon>
        <taxon>Pseudomonadota</taxon>
        <taxon>Gammaproteobacteria</taxon>
        <taxon>Pseudomonadales</taxon>
        <taxon>Pseudomonadaceae</taxon>
        <taxon>Pseudomonas</taxon>
    </lineage>
</organism>
<dbReference type="GO" id="GO:0016746">
    <property type="term" value="F:acyltransferase activity"/>
    <property type="evidence" value="ECO:0007669"/>
    <property type="project" value="UniProtKB-KW"/>
</dbReference>
<evidence type="ECO:0000259" key="1">
    <source>
        <dbReference type="SMART" id="SM00563"/>
    </source>
</evidence>
<dbReference type="PANTHER" id="PTHR10983:SF16">
    <property type="entry name" value="LYSOCARDIOLIPIN ACYLTRANSFERASE 1"/>
    <property type="match status" value="1"/>
</dbReference>